<evidence type="ECO:0000313" key="7">
    <source>
        <dbReference type="Proteomes" id="UP000440694"/>
    </source>
</evidence>
<dbReference type="InterPro" id="IPR050221">
    <property type="entry name" value="26S_Proteasome_ATPase"/>
</dbReference>
<keyword evidence="2" id="KW-0547">Nucleotide-binding</keyword>
<feature type="compositionally biased region" description="Basic and acidic residues" evidence="4">
    <location>
        <begin position="414"/>
        <end position="423"/>
    </location>
</feature>
<accession>A0A6I3KIW4</accession>
<dbReference type="EMBL" id="WMBQ01000001">
    <property type="protein sequence ID" value="MTD94348.1"/>
    <property type="molecule type" value="Genomic_DNA"/>
</dbReference>
<dbReference type="SUPFAM" id="SSF52540">
    <property type="entry name" value="P-loop containing nucleoside triphosphate hydrolases"/>
    <property type="match status" value="1"/>
</dbReference>
<comment type="caution">
    <text evidence="6">The sequence shown here is derived from an EMBL/GenBank/DDBJ whole genome shotgun (WGS) entry which is preliminary data.</text>
</comment>
<dbReference type="Pfam" id="PF00004">
    <property type="entry name" value="AAA"/>
    <property type="match status" value="1"/>
</dbReference>
<keyword evidence="3" id="KW-0067">ATP-binding</keyword>
<dbReference type="InterPro" id="IPR003593">
    <property type="entry name" value="AAA+_ATPase"/>
</dbReference>
<evidence type="ECO:0000256" key="1">
    <source>
        <dbReference type="ARBA" id="ARBA00006914"/>
    </source>
</evidence>
<gene>
    <name evidence="6" type="ORF">GIW81_08375</name>
</gene>
<dbReference type="GO" id="GO:0005524">
    <property type="term" value="F:ATP binding"/>
    <property type="evidence" value="ECO:0007669"/>
    <property type="project" value="UniProtKB-KW"/>
</dbReference>
<evidence type="ECO:0000256" key="2">
    <source>
        <dbReference type="ARBA" id="ARBA00022741"/>
    </source>
</evidence>
<protein>
    <submittedName>
        <fullName evidence="6">AAA family ATPase</fullName>
    </submittedName>
</protein>
<feature type="domain" description="AAA+ ATPase" evidence="5">
    <location>
        <begin position="151"/>
        <end position="283"/>
    </location>
</feature>
<organism evidence="6 7">
    <name type="scientific">Hyphomicrobium album</name>
    <dbReference type="NCBI Taxonomy" id="2665159"/>
    <lineage>
        <taxon>Bacteria</taxon>
        <taxon>Pseudomonadati</taxon>
        <taxon>Pseudomonadota</taxon>
        <taxon>Alphaproteobacteria</taxon>
        <taxon>Hyphomicrobiales</taxon>
        <taxon>Hyphomicrobiaceae</taxon>
        <taxon>Hyphomicrobium</taxon>
    </lineage>
</organism>
<dbReference type="InterPro" id="IPR027417">
    <property type="entry name" value="P-loop_NTPase"/>
</dbReference>
<dbReference type="CDD" id="cd19481">
    <property type="entry name" value="RecA-like_protease"/>
    <property type="match status" value="1"/>
</dbReference>
<reference evidence="6 7" key="1">
    <citation type="submission" date="2019-11" db="EMBL/GenBank/DDBJ databases">
        <title>Identification of a novel strain.</title>
        <authorList>
            <person name="Xu Q."/>
            <person name="Wang G."/>
        </authorList>
    </citation>
    <scope>NUCLEOTIDE SEQUENCE [LARGE SCALE GENOMIC DNA]</scope>
    <source>
        <strain evidence="7">xq</strain>
    </source>
</reference>
<dbReference type="GO" id="GO:0016887">
    <property type="term" value="F:ATP hydrolysis activity"/>
    <property type="evidence" value="ECO:0007669"/>
    <property type="project" value="InterPro"/>
</dbReference>
<dbReference type="PANTHER" id="PTHR23073">
    <property type="entry name" value="26S PROTEASOME REGULATORY SUBUNIT"/>
    <property type="match status" value="1"/>
</dbReference>
<feature type="region of interest" description="Disordered" evidence="4">
    <location>
        <begin position="402"/>
        <end position="423"/>
    </location>
</feature>
<evidence type="ECO:0000256" key="4">
    <source>
        <dbReference type="SAM" id="MobiDB-lite"/>
    </source>
</evidence>
<keyword evidence="7" id="KW-1185">Reference proteome</keyword>
<dbReference type="SMART" id="SM00382">
    <property type="entry name" value="AAA"/>
    <property type="match status" value="1"/>
</dbReference>
<dbReference type="InterPro" id="IPR003959">
    <property type="entry name" value="ATPase_AAA_core"/>
</dbReference>
<name>A0A6I3KIW4_9HYPH</name>
<dbReference type="AlphaFoldDB" id="A0A6I3KIW4"/>
<dbReference type="Gene3D" id="3.40.50.300">
    <property type="entry name" value="P-loop containing nucleotide triphosphate hydrolases"/>
    <property type="match status" value="1"/>
</dbReference>
<dbReference type="Proteomes" id="UP000440694">
    <property type="component" value="Unassembled WGS sequence"/>
</dbReference>
<comment type="similarity">
    <text evidence="1">Belongs to the AAA ATPase family.</text>
</comment>
<evidence type="ECO:0000259" key="5">
    <source>
        <dbReference type="SMART" id="SM00382"/>
    </source>
</evidence>
<proteinExistence type="inferred from homology"/>
<sequence length="423" mass="46851">MTRNLQVHAAMEHFDIVLALVRAALESRSPRASHQVERLRDAIAATNKDQAAKLSRLLSATERKQDLEPLSIDEMRASAKLARGYLPGEILTKNTAVPRDKETSAPLVRIRFPDEARTVAPVLVPAMQEAIADLLHEWNRLDQLQRYGAIPNTRCLLYGPPGVGKTELARYIARQVDLPCVEVRLDGLVSSFLGTTARNIGALFEFANRYRCVLFLDEFDAIAKARDDIHELGEIKRVVNTLLQCLDDREGKGFTLAATNHEHLLDSAVWRRFDARIEVPKPDEDARARLITRFFPPLDLSKEAIVFLIWLTQGLSGADIAGMARTVKRHLALHSDGADGAVRPDELLAALRRFVVLNTRQFAPDQVGAVTGPRTALTAALEVAGLNQIQCAEFLGVSQSTVSRSSRKSPRQGTKQEKANGHE</sequence>
<evidence type="ECO:0000313" key="6">
    <source>
        <dbReference type="EMBL" id="MTD94348.1"/>
    </source>
</evidence>
<evidence type="ECO:0000256" key="3">
    <source>
        <dbReference type="ARBA" id="ARBA00022840"/>
    </source>
</evidence>